<keyword evidence="1" id="KW-0472">Membrane</keyword>
<reference evidence="3 4" key="1">
    <citation type="submission" date="2018-08" db="EMBL/GenBank/DDBJ databases">
        <title>Recombination of ecologically and evolutionarily significant loci maintains genetic cohesion in the Pseudomonas syringae species complex.</title>
        <authorList>
            <person name="Dillon M."/>
            <person name="Thakur S."/>
            <person name="Almeida R.N.D."/>
            <person name="Weir B.S."/>
            <person name="Guttman D.S."/>
        </authorList>
    </citation>
    <scope>NUCLEOTIDE SEQUENCE [LARGE SCALE GENOMIC DNA]</scope>
    <source>
        <strain evidence="3 4">ICMP 3353</strain>
    </source>
</reference>
<accession>A0A3M4M7P2</accession>
<dbReference type="PANTHER" id="PTHR30373:SF8">
    <property type="entry name" value="BLL7265 PROTEIN"/>
    <property type="match status" value="1"/>
</dbReference>
<dbReference type="EMBL" id="RBRE01000014">
    <property type="protein sequence ID" value="RMQ49770.1"/>
    <property type="molecule type" value="Genomic_DNA"/>
</dbReference>
<dbReference type="InterPro" id="IPR007621">
    <property type="entry name" value="TPM_dom"/>
</dbReference>
<dbReference type="AlphaFoldDB" id="A0A3M4M7P2"/>
<feature type="transmembrane region" description="Helical" evidence="1">
    <location>
        <begin position="73"/>
        <end position="94"/>
    </location>
</feature>
<dbReference type="Proteomes" id="UP000277236">
    <property type="component" value="Unassembled WGS sequence"/>
</dbReference>
<dbReference type="Gene3D" id="3.10.310.50">
    <property type="match status" value="1"/>
</dbReference>
<evidence type="ECO:0000313" key="4">
    <source>
        <dbReference type="Proteomes" id="UP000277236"/>
    </source>
</evidence>
<evidence type="ECO:0000313" key="3">
    <source>
        <dbReference type="EMBL" id="RMQ49770.1"/>
    </source>
</evidence>
<organism evidence="3 4">
    <name type="scientific">Pseudomonas cichorii</name>
    <dbReference type="NCBI Taxonomy" id="36746"/>
    <lineage>
        <taxon>Bacteria</taxon>
        <taxon>Pseudomonadati</taxon>
        <taxon>Pseudomonadota</taxon>
        <taxon>Gammaproteobacteria</taxon>
        <taxon>Pseudomonadales</taxon>
        <taxon>Pseudomonadaceae</taxon>
        <taxon>Pseudomonas</taxon>
    </lineage>
</organism>
<evidence type="ECO:0000256" key="1">
    <source>
        <dbReference type="SAM" id="Phobius"/>
    </source>
</evidence>
<proteinExistence type="predicted"/>
<dbReference type="PANTHER" id="PTHR30373">
    <property type="entry name" value="UPF0603 PROTEIN YGCG"/>
    <property type="match status" value="1"/>
</dbReference>
<comment type="caution">
    <text evidence="3">The sequence shown here is derived from an EMBL/GenBank/DDBJ whole genome shotgun (WGS) entry which is preliminary data.</text>
</comment>
<feature type="transmembrane region" description="Helical" evidence="1">
    <location>
        <begin position="43"/>
        <end position="61"/>
    </location>
</feature>
<feature type="domain" description="TPM" evidence="2">
    <location>
        <begin position="105"/>
        <end position="180"/>
    </location>
</feature>
<name>A0A3M4M7P2_PSECI</name>
<protein>
    <recommendedName>
        <fullName evidence="2">TPM domain-containing protein</fullName>
    </recommendedName>
</protein>
<sequence length="205" mass="22633">MALLDKDEQRQVAEAINRLEQRTDAELVTVLAARADDYAYMPLVWAGLIGLLLPGVVNYFIDALGANELLLAQMSTFILVALLCRIPAVTSHLVPASVRRWRAGNLARRLFLEQNLHNAAGGTGILVFVSEAERYVEILVDHGIATRLHSDTWKAMIDVFTQQIRDGQTLQGFLGCIHACGELLADHVPVTHERSELSNRLVVLG</sequence>
<dbReference type="Pfam" id="PF04536">
    <property type="entry name" value="TPM_phosphatase"/>
    <property type="match status" value="1"/>
</dbReference>
<dbReference type="RefSeq" id="WP_122314460.1">
    <property type="nucleotide sequence ID" value="NZ_RBRE01000014.1"/>
</dbReference>
<keyword evidence="1" id="KW-0812">Transmembrane</keyword>
<keyword evidence="1" id="KW-1133">Transmembrane helix</keyword>
<dbReference type="OrthoDB" id="5825388at2"/>
<evidence type="ECO:0000259" key="2">
    <source>
        <dbReference type="Pfam" id="PF04536"/>
    </source>
</evidence>
<gene>
    <name evidence="3" type="ORF">ALQ04_01237</name>
</gene>